<dbReference type="AlphaFoldDB" id="A0A7U4PAL8"/>
<gene>
    <name evidence="4" type="ORF">I6G56_23695</name>
</gene>
<dbReference type="InterPro" id="IPR028081">
    <property type="entry name" value="Leu-bd"/>
</dbReference>
<dbReference type="SUPFAM" id="SSF53822">
    <property type="entry name" value="Periplasmic binding protein-like I"/>
    <property type="match status" value="1"/>
</dbReference>
<evidence type="ECO:0000259" key="3">
    <source>
        <dbReference type="Pfam" id="PF13458"/>
    </source>
</evidence>
<evidence type="ECO:0000313" key="5">
    <source>
        <dbReference type="Proteomes" id="UP000594943"/>
    </source>
</evidence>
<accession>A0A7T2X2V3</accession>
<dbReference type="Pfam" id="PF13458">
    <property type="entry name" value="Peripla_BP_6"/>
    <property type="match status" value="1"/>
</dbReference>
<sequence length="141" mass="14479">MKFPAMLSPGVALWGAAVFSASAAQAQAPARAAESAESGEVGRLAPQTVLIGLAAPLTGPSARIGKDLQNGAQLALDDANSRHSTLGGKPVVYRLVAADDQSDPRAAVTVAQQLVERRVIGVDGAPVHAARLSDRVPDRRP</sequence>
<proteinExistence type="inferred from homology"/>
<dbReference type="KEGG" id="bhg:I6G56_23695"/>
<organism evidence="4 5">
    <name type="scientific">Burkholderia humptydooensis</name>
    <dbReference type="NCBI Taxonomy" id="430531"/>
    <lineage>
        <taxon>Bacteria</taxon>
        <taxon>Pseudomonadati</taxon>
        <taxon>Pseudomonadota</taxon>
        <taxon>Betaproteobacteria</taxon>
        <taxon>Burkholderiales</taxon>
        <taxon>Burkholderiaceae</taxon>
        <taxon>Burkholderia</taxon>
        <taxon>pseudomallei group</taxon>
    </lineage>
</organism>
<evidence type="ECO:0000256" key="2">
    <source>
        <dbReference type="ARBA" id="ARBA00022729"/>
    </source>
</evidence>
<dbReference type="EMBL" id="CP065687">
    <property type="protein sequence ID" value="QPS47435.1"/>
    <property type="molecule type" value="Genomic_DNA"/>
</dbReference>
<dbReference type="Proteomes" id="UP000594943">
    <property type="component" value="Chromosome 2"/>
</dbReference>
<dbReference type="PANTHER" id="PTHR47151:SF2">
    <property type="entry name" value="AMINO ACID BINDING PROTEIN"/>
    <property type="match status" value="1"/>
</dbReference>
<keyword evidence="2" id="KW-0732">Signal</keyword>
<evidence type="ECO:0000256" key="1">
    <source>
        <dbReference type="ARBA" id="ARBA00010062"/>
    </source>
</evidence>
<reference evidence="4 5" key="1">
    <citation type="submission" date="2020-12" db="EMBL/GenBank/DDBJ databases">
        <title>FDA dAtabase for Regulatory Grade micrObial Sequences (FDA-ARGOS): Supporting development and validation of Infectious Disease Dx tests.</title>
        <authorList>
            <person name="Nelson B."/>
            <person name="Plummer A."/>
            <person name="Tallon L."/>
            <person name="Sadzewicz L."/>
            <person name="Zhao X."/>
            <person name="Boylan J."/>
            <person name="Ott S."/>
            <person name="Bowen H."/>
            <person name="Vavikolanu K."/>
            <person name="Mehta A."/>
            <person name="Aluvathingal J."/>
            <person name="Nadendla S."/>
            <person name="Myers T."/>
            <person name="Yan Y."/>
            <person name="Sichtig H."/>
        </authorList>
    </citation>
    <scope>NUCLEOTIDE SEQUENCE [LARGE SCALE GENOMIC DNA]</scope>
    <source>
        <strain evidence="4 5">FDAARGOS_899</strain>
    </source>
</reference>
<dbReference type="InterPro" id="IPR028082">
    <property type="entry name" value="Peripla_BP_I"/>
</dbReference>
<name>A0A7U4PAL8_9BURK</name>
<dbReference type="PANTHER" id="PTHR47151">
    <property type="entry name" value="LEU/ILE/VAL-BINDING ABC TRANSPORTER SUBUNIT"/>
    <property type="match status" value="1"/>
</dbReference>
<dbReference type="Gene3D" id="3.40.50.2300">
    <property type="match status" value="1"/>
</dbReference>
<evidence type="ECO:0000313" key="4">
    <source>
        <dbReference type="EMBL" id="QPS47435.1"/>
    </source>
</evidence>
<feature type="domain" description="Leucine-binding protein" evidence="3">
    <location>
        <begin position="49"/>
        <end position="130"/>
    </location>
</feature>
<accession>A0A7U4PAL8</accession>
<protein>
    <submittedName>
        <fullName evidence="4">ABC transporter substrate-binding protein</fullName>
    </submittedName>
</protein>
<comment type="similarity">
    <text evidence="1">Belongs to the leucine-binding protein family.</text>
</comment>